<comment type="similarity">
    <text evidence="1">Belongs to the CCDC39 family.</text>
</comment>
<reference evidence="7" key="1">
    <citation type="submission" date="2021-12" db="EMBL/GenBank/DDBJ databases">
        <authorList>
            <person name="King R."/>
        </authorList>
    </citation>
    <scope>NUCLEOTIDE SEQUENCE</scope>
</reference>
<dbReference type="AlphaFoldDB" id="A0A9P0AJZ0"/>
<evidence type="ECO:0000256" key="5">
    <source>
        <dbReference type="SAM" id="Coils"/>
    </source>
</evidence>
<dbReference type="GO" id="GO:0060287">
    <property type="term" value="P:epithelial cilium movement involved in determination of left/right asymmetry"/>
    <property type="evidence" value="ECO:0007669"/>
    <property type="project" value="TreeGrafter"/>
</dbReference>
<proteinExistence type="inferred from homology"/>
<dbReference type="EMBL" id="OU963868">
    <property type="protein sequence ID" value="CAH0393395.1"/>
    <property type="molecule type" value="Genomic_DNA"/>
</dbReference>
<evidence type="ECO:0000313" key="8">
    <source>
        <dbReference type="Proteomes" id="UP001152759"/>
    </source>
</evidence>
<protein>
    <recommendedName>
        <fullName evidence="2">Coiled-coil domain-containing protein 39</fullName>
    </recommendedName>
</protein>
<evidence type="ECO:0000256" key="4">
    <source>
        <dbReference type="ARBA" id="ARBA00045182"/>
    </source>
</evidence>
<keyword evidence="3 5" id="KW-0175">Coiled coil</keyword>
<dbReference type="GO" id="GO:0036159">
    <property type="term" value="P:inner dynein arm assembly"/>
    <property type="evidence" value="ECO:0007669"/>
    <property type="project" value="InterPro"/>
</dbReference>
<accession>A0A9P0AJZ0</accession>
<evidence type="ECO:0000256" key="2">
    <source>
        <dbReference type="ARBA" id="ARBA00016725"/>
    </source>
</evidence>
<sequence>MKERLIEIKTMRTLLITHKKALQDDLSELKKSVEHLNIRINQLKKRLEIIQDTMGEYKGSDQVTVTQLKIKIAQTKGELQEEGDDLDAKINKAEQEITAMENTLQVINASNNLYKRSLSAVDSDAPEVKELKEMERQYHAASQARKALEEKLKSLHEEIERIEKSHCELKSSEEELKKVYQQKDRDAQELDRHLENQERKLQRADKVLKKLIREVHLNVERAPVIEFAEQDIKVRELKELNQSALLLLADLSARYIETGPTINRYLAEKSLTLPSVYAAGPSISSRSKPPSSVSSHLPSHGPSNLSIDGSALHLDKAPSSSVPNVMILNPDIIGTSKETAGSQKKVVLQGAESQRQKKSNYAGAKRKDSKS</sequence>
<evidence type="ECO:0000256" key="6">
    <source>
        <dbReference type="SAM" id="MobiDB-lite"/>
    </source>
</evidence>
<dbReference type="PANTHER" id="PTHR18962">
    <property type="entry name" value="COILED-COIL DOMAIN-CONTAINING PROTEIN 39"/>
    <property type="match status" value="1"/>
</dbReference>
<gene>
    <name evidence="7" type="ORF">BEMITA_LOCUS11804</name>
</gene>
<evidence type="ECO:0000256" key="1">
    <source>
        <dbReference type="ARBA" id="ARBA00005805"/>
    </source>
</evidence>
<name>A0A9P0AJZ0_BEMTA</name>
<dbReference type="GO" id="GO:0060285">
    <property type="term" value="P:cilium-dependent cell motility"/>
    <property type="evidence" value="ECO:0007669"/>
    <property type="project" value="TreeGrafter"/>
</dbReference>
<dbReference type="GO" id="GO:0005930">
    <property type="term" value="C:axoneme"/>
    <property type="evidence" value="ECO:0007669"/>
    <property type="project" value="InterPro"/>
</dbReference>
<evidence type="ECO:0000256" key="3">
    <source>
        <dbReference type="ARBA" id="ARBA00023054"/>
    </source>
</evidence>
<dbReference type="Pfam" id="PF24161">
    <property type="entry name" value="CCDC39"/>
    <property type="match status" value="1"/>
</dbReference>
<feature type="compositionally biased region" description="Low complexity" evidence="6">
    <location>
        <begin position="281"/>
        <end position="303"/>
    </location>
</feature>
<feature type="region of interest" description="Disordered" evidence="6">
    <location>
        <begin position="281"/>
        <end position="311"/>
    </location>
</feature>
<dbReference type="InterPro" id="IPR033290">
    <property type="entry name" value="CCDC39"/>
</dbReference>
<dbReference type="Gene3D" id="1.10.287.1490">
    <property type="match status" value="1"/>
</dbReference>
<feature type="region of interest" description="Disordered" evidence="6">
    <location>
        <begin position="338"/>
        <end position="371"/>
    </location>
</feature>
<evidence type="ECO:0000313" key="7">
    <source>
        <dbReference type="EMBL" id="CAH0393395.1"/>
    </source>
</evidence>
<comment type="function">
    <text evidence="4">Required for assembly of dynein regulatory complex (DRC) and inner dynein arm (IDA) complexes, which are responsible for ciliary beat regulation, thereby playing a central role in motility in cilia and flagella. Probably acts together with CCDC40 to form a molecular ruler that determines the 96 nanometer (nm) repeat length and arrangements of components in cilia and flagella. Not required for outer dynein arm complexes assembly.</text>
</comment>
<dbReference type="GO" id="GO:0005576">
    <property type="term" value="C:extracellular region"/>
    <property type="evidence" value="ECO:0007669"/>
    <property type="project" value="GOC"/>
</dbReference>
<feature type="coiled-coil region" evidence="5">
    <location>
        <begin position="19"/>
        <end position="254"/>
    </location>
</feature>
<dbReference type="Proteomes" id="UP001152759">
    <property type="component" value="Chromosome 7"/>
</dbReference>
<organism evidence="7 8">
    <name type="scientific">Bemisia tabaci</name>
    <name type="common">Sweetpotato whitefly</name>
    <name type="synonym">Aleurodes tabaci</name>
    <dbReference type="NCBI Taxonomy" id="7038"/>
    <lineage>
        <taxon>Eukaryota</taxon>
        <taxon>Metazoa</taxon>
        <taxon>Ecdysozoa</taxon>
        <taxon>Arthropoda</taxon>
        <taxon>Hexapoda</taxon>
        <taxon>Insecta</taxon>
        <taxon>Pterygota</taxon>
        <taxon>Neoptera</taxon>
        <taxon>Paraneoptera</taxon>
        <taxon>Hemiptera</taxon>
        <taxon>Sternorrhyncha</taxon>
        <taxon>Aleyrodoidea</taxon>
        <taxon>Aleyrodidae</taxon>
        <taxon>Aleyrodinae</taxon>
        <taxon>Bemisia</taxon>
    </lineage>
</organism>
<keyword evidence="8" id="KW-1185">Reference proteome</keyword>
<dbReference type="PANTHER" id="PTHR18962:SF0">
    <property type="entry name" value="COILED-COIL DOMAIN-CONTAINING PROTEIN 39"/>
    <property type="match status" value="1"/>
</dbReference>